<dbReference type="OrthoDB" id="1062680at2"/>
<sequence length="371" mass="42258">MKKWWNFAALIGASLSVSSCVDPYEPEIITEAQNYLVIEGALNSGAPTELRLSRTVGLADPNTYSPERFAVVSVESDGGNMIYLTGNANGIYTAPDLDLNPAHRYRLRIQTNTSGEYLSDYVTLKPTPPIDSIHWVQTAEGVQLYVNTHDPLGSTRYYRWEYEETWEVRAPYRAEFEYVDRQIVPRDPIPPRLCWAQENSAQVLIGSSARLVRDVIFNQPLVFIPHTSWKLSQRYSLLAKQYALSREAFEYYQQLKKNTEETGSFFDPLPVELRGNIYSVNNAQEPVIGYFDAGSVQEQRIYIDGSEVNPWGYRVRCDIVMVSPDSLDFYFGGGTLQPLYKDDEGNYYGSENIDCYDCSAKANPVKPDFWE</sequence>
<dbReference type="PROSITE" id="PS51257">
    <property type="entry name" value="PROKAR_LIPOPROTEIN"/>
    <property type="match status" value="1"/>
</dbReference>
<proteinExistence type="predicted"/>
<dbReference type="RefSeq" id="WP_009196789.1">
    <property type="nucleotide sequence ID" value="NZ_AODQ01000113.1"/>
</dbReference>
<reference evidence="1 2" key="1">
    <citation type="journal article" date="2013" name="Genome Announc.">
        <title>Draft Genome Sequence of Cesiribacter andamanensis Strain AMV16T, Isolated from a Soil Sample from a Mud Volcano in the Andaman Islands, India.</title>
        <authorList>
            <person name="Shivaji S."/>
            <person name="Ara S."/>
            <person name="Begum Z."/>
            <person name="Srinivas T.N."/>
            <person name="Singh A."/>
            <person name="Kumar Pinnaka A."/>
        </authorList>
    </citation>
    <scope>NUCLEOTIDE SEQUENCE [LARGE SCALE GENOMIC DNA]</scope>
    <source>
        <strain evidence="1 2">AMV16</strain>
    </source>
</reference>
<dbReference type="InterPro" id="IPR025345">
    <property type="entry name" value="DUF4249"/>
</dbReference>
<organism evidence="1 2">
    <name type="scientific">Cesiribacter andamanensis AMV16</name>
    <dbReference type="NCBI Taxonomy" id="1279009"/>
    <lineage>
        <taxon>Bacteria</taxon>
        <taxon>Pseudomonadati</taxon>
        <taxon>Bacteroidota</taxon>
        <taxon>Cytophagia</taxon>
        <taxon>Cytophagales</taxon>
        <taxon>Cesiribacteraceae</taxon>
        <taxon>Cesiribacter</taxon>
    </lineage>
</organism>
<evidence type="ECO:0000313" key="1">
    <source>
        <dbReference type="EMBL" id="EMR01475.1"/>
    </source>
</evidence>
<gene>
    <name evidence="1" type="ORF">ADICEAN_03406</name>
</gene>
<name>M7NI40_9BACT</name>
<protein>
    <recommendedName>
        <fullName evidence="3">DUF4249 domain-containing protein</fullName>
    </recommendedName>
</protein>
<evidence type="ECO:0000313" key="2">
    <source>
        <dbReference type="Proteomes" id="UP000011910"/>
    </source>
</evidence>
<dbReference type="Pfam" id="PF14054">
    <property type="entry name" value="DUF4249"/>
    <property type="match status" value="1"/>
</dbReference>
<evidence type="ECO:0008006" key="3">
    <source>
        <dbReference type="Google" id="ProtNLM"/>
    </source>
</evidence>
<dbReference type="EMBL" id="AODQ01000113">
    <property type="protein sequence ID" value="EMR01475.1"/>
    <property type="molecule type" value="Genomic_DNA"/>
</dbReference>
<dbReference type="AlphaFoldDB" id="M7NI40"/>
<comment type="caution">
    <text evidence="1">The sequence shown here is derived from an EMBL/GenBank/DDBJ whole genome shotgun (WGS) entry which is preliminary data.</text>
</comment>
<keyword evidence="2" id="KW-1185">Reference proteome</keyword>
<dbReference type="STRING" id="1279009.ADICEAN_03406"/>
<dbReference type="eggNOG" id="ENOG502Z8B7">
    <property type="taxonomic scope" value="Bacteria"/>
</dbReference>
<accession>M7NI40</accession>
<dbReference type="Proteomes" id="UP000011910">
    <property type="component" value="Unassembled WGS sequence"/>
</dbReference>